<gene>
    <name evidence="2" type="ordered locus">Cyan7425_3386</name>
</gene>
<dbReference type="EMBL" id="CP001344">
    <property type="protein sequence ID" value="ACL45710.1"/>
    <property type="molecule type" value="Genomic_DNA"/>
</dbReference>
<dbReference type="HOGENOM" id="CLU_1432387_0_0_3"/>
<dbReference type="STRING" id="395961.Cyan7425_3386"/>
<organism evidence="2">
    <name type="scientific">Cyanothece sp. (strain PCC 7425 / ATCC 29141)</name>
    <dbReference type="NCBI Taxonomy" id="395961"/>
    <lineage>
        <taxon>Bacteria</taxon>
        <taxon>Bacillati</taxon>
        <taxon>Cyanobacteriota</taxon>
        <taxon>Cyanophyceae</taxon>
        <taxon>Gomontiellales</taxon>
        <taxon>Cyanothecaceae</taxon>
        <taxon>Cyanothece</taxon>
    </lineage>
</organism>
<keyword evidence="1" id="KW-0812">Transmembrane</keyword>
<proteinExistence type="predicted"/>
<dbReference type="InterPro" id="IPR012902">
    <property type="entry name" value="N_methyl_site"/>
</dbReference>
<evidence type="ECO:0000256" key="1">
    <source>
        <dbReference type="SAM" id="Phobius"/>
    </source>
</evidence>
<name>B8HQ01_CYAP4</name>
<keyword evidence="1" id="KW-1133">Transmembrane helix</keyword>
<dbReference type="KEGG" id="cyn:Cyan7425_3386"/>
<accession>B8HQ01</accession>
<evidence type="ECO:0000313" key="2">
    <source>
        <dbReference type="EMBL" id="ACL45710.1"/>
    </source>
</evidence>
<dbReference type="NCBIfam" id="TIGR02532">
    <property type="entry name" value="IV_pilin_GFxxxE"/>
    <property type="match status" value="1"/>
</dbReference>
<dbReference type="OrthoDB" id="573435at2"/>
<dbReference type="AlphaFoldDB" id="B8HQ01"/>
<feature type="transmembrane region" description="Helical" evidence="1">
    <location>
        <begin position="26"/>
        <end position="50"/>
    </location>
</feature>
<evidence type="ECO:0008006" key="3">
    <source>
        <dbReference type="Google" id="ProtNLM"/>
    </source>
</evidence>
<sequence length="189" mass="20437">MIKHLPSSIPANRSRSSSRGFALPEVLVSIILVAIYAGLGFQALLVSTLFKMRAERDTRIANWMESDMAVLRYQAGTLQSMLAKQGTASPINTAADLLGDTRCRPDLNNGVLGFANALQNANSSGSNTTTLNIGNRNYSIVKTYNISPDRPQVLRVTYVATDTTNQTEISRITTEVTPDIVTLCNAGTN</sequence>
<dbReference type="eggNOG" id="COG4967">
    <property type="taxonomic scope" value="Bacteria"/>
</dbReference>
<protein>
    <recommendedName>
        <fullName evidence="3">Prepilin-type N-terminal cleavage/methylation domain-containing protein</fullName>
    </recommendedName>
</protein>
<reference evidence="2" key="1">
    <citation type="submission" date="2009-01" db="EMBL/GenBank/DDBJ databases">
        <title>Complete sequence of chromosome Cyanothece sp. PCC 7425.</title>
        <authorList>
            <consortium name="US DOE Joint Genome Institute"/>
            <person name="Lucas S."/>
            <person name="Copeland A."/>
            <person name="Lapidus A."/>
            <person name="Glavina del Rio T."/>
            <person name="Dalin E."/>
            <person name="Tice H."/>
            <person name="Bruce D."/>
            <person name="Goodwin L."/>
            <person name="Pitluck S."/>
            <person name="Sims D."/>
            <person name="Meineke L."/>
            <person name="Brettin T."/>
            <person name="Detter J.C."/>
            <person name="Han C."/>
            <person name="Larimer F."/>
            <person name="Land M."/>
            <person name="Hauser L."/>
            <person name="Kyrpides N."/>
            <person name="Ovchinnikova G."/>
            <person name="Liberton M."/>
            <person name="Stoeckel J."/>
            <person name="Banerjee A."/>
            <person name="Singh A."/>
            <person name="Page L."/>
            <person name="Sato H."/>
            <person name="Zhao L."/>
            <person name="Sherman L."/>
            <person name="Pakrasi H."/>
            <person name="Richardson P."/>
        </authorList>
    </citation>
    <scope>NUCLEOTIDE SEQUENCE</scope>
    <source>
        <strain evidence="2">PCC 7425</strain>
    </source>
</reference>
<keyword evidence="1" id="KW-0472">Membrane</keyword>